<protein>
    <submittedName>
        <fullName evidence="1">Uncharacterized protein</fullName>
    </submittedName>
</protein>
<sequence>MPSNDPFLVPSYDLHVRVGGPGSAETVTVTVADHHPLPIPTIGHHIESDWDGTVFVVTDVTHSFGARHRVRVYVEPVGDLPCDIAELPDWLQHATHIHPPS</sequence>
<reference evidence="1 2" key="1">
    <citation type="submission" date="2020-05" db="EMBL/GenBank/DDBJ databases">
        <title>MicrobeNet Type strains.</title>
        <authorList>
            <person name="Nicholson A.C."/>
        </authorList>
    </citation>
    <scope>NUCLEOTIDE SEQUENCE [LARGE SCALE GENOMIC DNA]</scope>
    <source>
        <strain evidence="1 2">JCM 3224</strain>
    </source>
</reference>
<dbReference type="Proteomes" id="UP000586827">
    <property type="component" value="Unassembled WGS sequence"/>
</dbReference>
<dbReference type="EMBL" id="JABELX010000001">
    <property type="protein sequence ID" value="NNH68404.1"/>
    <property type="molecule type" value="Genomic_DNA"/>
</dbReference>
<organism evidence="1 2">
    <name type="scientific">Nocardia uniformis</name>
    <dbReference type="NCBI Taxonomy" id="53432"/>
    <lineage>
        <taxon>Bacteria</taxon>
        <taxon>Bacillati</taxon>
        <taxon>Actinomycetota</taxon>
        <taxon>Actinomycetes</taxon>
        <taxon>Mycobacteriales</taxon>
        <taxon>Nocardiaceae</taxon>
        <taxon>Nocardia</taxon>
    </lineage>
</organism>
<comment type="caution">
    <text evidence="1">The sequence shown here is derived from an EMBL/GenBank/DDBJ whole genome shotgun (WGS) entry which is preliminary data.</text>
</comment>
<gene>
    <name evidence="1" type="ORF">HLB23_00640</name>
</gene>
<dbReference type="AlphaFoldDB" id="A0A849BQQ1"/>
<keyword evidence="2" id="KW-1185">Reference proteome</keyword>
<proteinExistence type="predicted"/>
<evidence type="ECO:0000313" key="1">
    <source>
        <dbReference type="EMBL" id="NNH68404.1"/>
    </source>
</evidence>
<name>A0A849BQQ1_9NOCA</name>
<accession>A0A849BQQ1</accession>
<dbReference type="RefSeq" id="WP_067520737.1">
    <property type="nucleotide sequence ID" value="NZ_JABELX010000001.1"/>
</dbReference>
<evidence type="ECO:0000313" key="2">
    <source>
        <dbReference type="Proteomes" id="UP000586827"/>
    </source>
</evidence>